<comment type="caution">
    <text evidence="2">The sequence shown here is derived from an EMBL/GenBank/DDBJ whole genome shotgun (WGS) entry which is preliminary data.</text>
</comment>
<dbReference type="EMBL" id="JAUTXT010000041">
    <property type="protein sequence ID" value="KAK3671636.1"/>
    <property type="molecule type" value="Genomic_DNA"/>
</dbReference>
<gene>
    <name evidence="2" type="ORF">LTR78_008559</name>
</gene>
<evidence type="ECO:0000256" key="1">
    <source>
        <dbReference type="SAM" id="MobiDB-lite"/>
    </source>
</evidence>
<feature type="region of interest" description="Disordered" evidence="1">
    <location>
        <begin position="149"/>
        <end position="284"/>
    </location>
</feature>
<feature type="compositionally biased region" description="Polar residues" evidence="1">
    <location>
        <begin position="149"/>
        <end position="161"/>
    </location>
</feature>
<evidence type="ECO:0000313" key="2">
    <source>
        <dbReference type="EMBL" id="KAK3671636.1"/>
    </source>
</evidence>
<feature type="compositionally biased region" description="Basic and acidic residues" evidence="1">
    <location>
        <begin position="162"/>
        <end position="175"/>
    </location>
</feature>
<dbReference type="AlphaFoldDB" id="A0AAE0TRA4"/>
<feature type="region of interest" description="Disordered" evidence="1">
    <location>
        <begin position="65"/>
        <end position="116"/>
    </location>
</feature>
<proteinExistence type="predicted"/>
<reference evidence="2" key="1">
    <citation type="submission" date="2023-07" db="EMBL/GenBank/DDBJ databases">
        <title>Black Yeasts Isolated from many extreme environments.</title>
        <authorList>
            <person name="Coleine C."/>
            <person name="Stajich J.E."/>
            <person name="Selbmann L."/>
        </authorList>
    </citation>
    <scope>NUCLEOTIDE SEQUENCE</scope>
    <source>
        <strain evidence="2">CCFEE 5485</strain>
    </source>
</reference>
<feature type="compositionally biased region" description="Polar residues" evidence="1">
    <location>
        <begin position="65"/>
        <end position="80"/>
    </location>
</feature>
<evidence type="ECO:0000313" key="3">
    <source>
        <dbReference type="Proteomes" id="UP001274830"/>
    </source>
</evidence>
<name>A0AAE0TRA4_9PEZI</name>
<keyword evidence="3" id="KW-1185">Reference proteome</keyword>
<sequence>MGLFVAQDGYYQGWLATLLCCFAAVGEDEHPAELDRSRAAARPVVCRTQPQAVSSLPRVLTLPAQQQSDYHEPPSSSTYPSEGPPSLQPLRLGDSSLLGPRPRNDDRFDSFGHAARPSISAPNAFRRLDFTEGQRAGLIPLRLGPVVLTQSTPAPRESSITPEERMTSAHQRSDSTQELLPSAKRESYRQNRGTPFQRCQRGSVVALEPQQTPLATEEVRPPTLVLATSSAGIARPQPSRQSSSSTLRRLSSEGPSPLEGPGKSTERNRLRRKRSAQLLPKSSSDTFDLGIEKEVLELNTIVEEKRADTSRPKSPEPQHIAAIAPGMQVRARSETLNDIGSALARPLTAREPSRIFDHEVMSRTITRPSTAQGGPYTRNSSRVSGWLSGLWTTNTTPAVAGHELFYKCAPSSRPRPWSEASLCSTATHIESPSLTLASSLTSKTHSRSLTAESRITTLSPPSTVYDHEMPDIRKDAGVHWPLGITRSQVGLAM</sequence>
<organism evidence="2 3">
    <name type="scientific">Recurvomyces mirabilis</name>
    <dbReference type="NCBI Taxonomy" id="574656"/>
    <lineage>
        <taxon>Eukaryota</taxon>
        <taxon>Fungi</taxon>
        <taxon>Dikarya</taxon>
        <taxon>Ascomycota</taxon>
        <taxon>Pezizomycotina</taxon>
        <taxon>Dothideomycetes</taxon>
        <taxon>Dothideomycetidae</taxon>
        <taxon>Mycosphaerellales</taxon>
        <taxon>Teratosphaeriaceae</taxon>
        <taxon>Recurvomyces</taxon>
    </lineage>
</organism>
<protein>
    <submittedName>
        <fullName evidence="2">Uncharacterized protein</fullName>
    </submittedName>
</protein>
<accession>A0AAE0TRA4</accession>
<dbReference type="Proteomes" id="UP001274830">
    <property type="component" value="Unassembled WGS sequence"/>
</dbReference>
<feature type="compositionally biased region" description="Low complexity" evidence="1">
    <location>
        <begin position="235"/>
        <end position="249"/>
    </location>
</feature>